<feature type="domain" description="EF-hand" evidence="3">
    <location>
        <begin position="41"/>
        <end position="76"/>
    </location>
</feature>
<feature type="domain" description="SAM" evidence="2">
    <location>
        <begin position="199"/>
        <end position="247"/>
    </location>
</feature>
<dbReference type="PROSITE" id="PS50222">
    <property type="entry name" value="EF_HAND_2"/>
    <property type="match status" value="1"/>
</dbReference>
<accession>X6NDW3</accession>
<dbReference type="PROSITE" id="PS00018">
    <property type="entry name" value="EF_HAND_1"/>
    <property type="match status" value="1"/>
</dbReference>
<name>X6NDW3_RETFI</name>
<dbReference type="CDD" id="cd09487">
    <property type="entry name" value="SAM_superfamily"/>
    <property type="match status" value="1"/>
</dbReference>
<proteinExistence type="predicted"/>
<dbReference type="GO" id="GO:0005509">
    <property type="term" value="F:calcium ion binding"/>
    <property type="evidence" value="ECO:0007669"/>
    <property type="project" value="InterPro"/>
</dbReference>
<dbReference type="EMBL" id="ASPP01009464">
    <property type="protein sequence ID" value="ETO24083.1"/>
    <property type="molecule type" value="Genomic_DNA"/>
</dbReference>
<evidence type="ECO:0000313" key="4">
    <source>
        <dbReference type="EMBL" id="ETO24083.1"/>
    </source>
</evidence>
<dbReference type="PROSITE" id="PS50105">
    <property type="entry name" value="SAM_DOMAIN"/>
    <property type="match status" value="1"/>
</dbReference>
<comment type="caution">
    <text evidence="4">The sequence shown here is derived from an EMBL/GenBank/DDBJ whole genome shotgun (WGS) entry which is preliminary data.</text>
</comment>
<dbReference type="InterPro" id="IPR013761">
    <property type="entry name" value="SAM/pointed_sf"/>
</dbReference>
<sequence length="247" mass="28601">MTIIITKEQIANAFAQHMPNPDEDADIEEFITSLRSMKCELEEQEMRKIFKFADVDGEGYVSKEDICTFLMKEYASPELQRLKKCLLTAIVELSIHNKQQQHICMGSVHKKEGSGLLKNGDETRWSHAKMSFIEEEMKEALIGLATQMEETVTKEEVETNCVVAIEEQFLDVKDAFEDEFQKMLDEDPESFKFENVKNWKVHQVVNWLIQNDMKQYTKAFYEEGIDGDILLNDITDNLLVQLGLKES</sequence>
<dbReference type="InterPro" id="IPR018247">
    <property type="entry name" value="EF_Hand_1_Ca_BS"/>
</dbReference>
<protein>
    <recommendedName>
        <fullName evidence="6">EF-hand domain-containing protein</fullName>
    </recommendedName>
</protein>
<evidence type="ECO:0008006" key="6">
    <source>
        <dbReference type="Google" id="ProtNLM"/>
    </source>
</evidence>
<dbReference type="SUPFAM" id="SSF47473">
    <property type="entry name" value="EF-hand"/>
    <property type="match status" value="1"/>
</dbReference>
<gene>
    <name evidence="4" type="ORF">RFI_13076</name>
</gene>
<evidence type="ECO:0000259" key="2">
    <source>
        <dbReference type="PROSITE" id="PS50105"/>
    </source>
</evidence>
<dbReference type="AlphaFoldDB" id="X6NDW3"/>
<evidence type="ECO:0000313" key="5">
    <source>
        <dbReference type="Proteomes" id="UP000023152"/>
    </source>
</evidence>
<keyword evidence="1" id="KW-0106">Calcium</keyword>
<evidence type="ECO:0000256" key="1">
    <source>
        <dbReference type="ARBA" id="ARBA00022837"/>
    </source>
</evidence>
<keyword evidence="5" id="KW-1185">Reference proteome</keyword>
<evidence type="ECO:0000259" key="3">
    <source>
        <dbReference type="PROSITE" id="PS50222"/>
    </source>
</evidence>
<dbReference type="Pfam" id="PF07647">
    <property type="entry name" value="SAM_2"/>
    <property type="match status" value="1"/>
</dbReference>
<organism evidence="4 5">
    <name type="scientific">Reticulomyxa filosa</name>
    <dbReference type="NCBI Taxonomy" id="46433"/>
    <lineage>
        <taxon>Eukaryota</taxon>
        <taxon>Sar</taxon>
        <taxon>Rhizaria</taxon>
        <taxon>Retaria</taxon>
        <taxon>Foraminifera</taxon>
        <taxon>Monothalamids</taxon>
        <taxon>Reticulomyxidae</taxon>
        <taxon>Reticulomyxa</taxon>
    </lineage>
</organism>
<dbReference type="Gene3D" id="1.10.150.50">
    <property type="entry name" value="Transcription Factor, Ets-1"/>
    <property type="match status" value="1"/>
</dbReference>
<dbReference type="InterPro" id="IPR001660">
    <property type="entry name" value="SAM"/>
</dbReference>
<reference evidence="4 5" key="1">
    <citation type="journal article" date="2013" name="Curr. Biol.">
        <title>The Genome of the Foraminiferan Reticulomyxa filosa.</title>
        <authorList>
            <person name="Glockner G."/>
            <person name="Hulsmann N."/>
            <person name="Schleicher M."/>
            <person name="Noegel A.A."/>
            <person name="Eichinger L."/>
            <person name="Gallinger C."/>
            <person name="Pawlowski J."/>
            <person name="Sierra R."/>
            <person name="Euteneuer U."/>
            <person name="Pillet L."/>
            <person name="Moustafa A."/>
            <person name="Platzer M."/>
            <person name="Groth M."/>
            <person name="Szafranski K."/>
            <person name="Schliwa M."/>
        </authorList>
    </citation>
    <scope>NUCLEOTIDE SEQUENCE [LARGE SCALE GENOMIC DNA]</scope>
</reference>
<dbReference type="SUPFAM" id="SSF47769">
    <property type="entry name" value="SAM/Pointed domain"/>
    <property type="match status" value="1"/>
</dbReference>
<dbReference type="Proteomes" id="UP000023152">
    <property type="component" value="Unassembled WGS sequence"/>
</dbReference>
<dbReference type="InterPro" id="IPR011992">
    <property type="entry name" value="EF-hand-dom_pair"/>
</dbReference>
<dbReference type="Gene3D" id="1.10.238.10">
    <property type="entry name" value="EF-hand"/>
    <property type="match status" value="1"/>
</dbReference>
<dbReference type="InterPro" id="IPR002048">
    <property type="entry name" value="EF_hand_dom"/>
</dbReference>